<dbReference type="InterPro" id="IPR029058">
    <property type="entry name" value="AB_hydrolase_fold"/>
</dbReference>
<keyword evidence="4" id="KW-1185">Reference proteome</keyword>
<dbReference type="Pfam" id="PF12697">
    <property type="entry name" value="Abhydrolase_6"/>
    <property type="match status" value="1"/>
</dbReference>
<evidence type="ECO:0000256" key="1">
    <source>
        <dbReference type="ARBA" id="ARBA00022801"/>
    </source>
</evidence>
<gene>
    <name evidence="3" type="ORF">JQS43_22320</name>
</gene>
<dbReference type="SUPFAM" id="SSF53474">
    <property type="entry name" value="alpha/beta-Hydrolases"/>
    <property type="match status" value="1"/>
</dbReference>
<dbReference type="RefSeq" id="WP_239676338.1">
    <property type="nucleotide sequence ID" value="NZ_CP070499.1"/>
</dbReference>
<dbReference type="GO" id="GO:0016787">
    <property type="term" value="F:hydrolase activity"/>
    <property type="evidence" value="ECO:0007669"/>
    <property type="project" value="UniProtKB-KW"/>
</dbReference>
<sequence>MVENRIHRAISNDGTEIAGSVHGDGPPLVLVHGACADEDEWSSVAKLLADRFTCYSMSTRGRGASGSNPDLSTSRLIEDVTAFVDSVGAPVRLAGVSGGGMLALGAAARSSQIAAVVTWEAVVIEVLPDEVAGTFQKVLARMHELHAAGQYTEGVRTFLGFIGNEHEMVTLAAADEFARAADYFPVDLKEIDQALVSDEPSPTDPAALAKITAPVLLMYGTASKQLDWFAAGCRFAAEHLPAAQVRTVADVGHLACQVAPATIASELRDFFTTA</sequence>
<dbReference type="GO" id="GO:0016020">
    <property type="term" value="C:membrane"/>
    <property type="evidence" value="ECO:0007669"/>
    <property type="project" value="TreeGrafter"/>
</dbReference>
<name>A0A895YK68_9ACTN</name>
<dbReference type="Proteomes" id="UP000662857">
    <property type="component" value="Chromosome"/>
</dbReference>
<dbReference type="PANTHER" id="PTHR43798">
    <property type="entry name" value="MONOACYLGLYCEROL LIPASE"/>
    <property type="match status" value="1"/>
</dbReference>
<keyword evidence="1 3" id="KW-0378">Hydrolase</keyword>
<protein>
    <submittedName>
        <fullName evidence="3">Alpha/beta hydrolase</fullName>
    </submittedName>
</protein>
<feature type="domain" description="AB hydrolase-1" evidence="2">
    <location>
        <begin position="28"/>
        <end position="264"/>
    </location>
</feature>
<evidence type="ECO:0000313" key="3">
    <source>
        <dbReference type="EMBL" id="QSB14218.1"/>
    </source>
</evidence>
<evidence type="ECO:0000259" key="2">
    <source>
        <dbReference type="Pfam" id="PF12697"/>
    </source>
</evidence>
<dbReference type="PANTHER" id="PTHR43798:SF31">
    <property type="entry name" value="AB HYDROLASE SUPERFAMILY PROTEIN YCLE"/>
    <property type="match status" value="1"/>
</dbReference>
<reference evidence="3" key="1">
    <citation type="submission" date="2021-02" db="EMBL/GenBank/DDBJ databases">
        <title>Natrosporangium hydrolyticum gen. nov., sp. nov, a haloalkaliphilic actinobacterium from a soda solonchak soil.</title>
        <authorList>
            <person name="Sorokin D.Y."/>
            <person name="Khijniak T.V."/>
            <person name="Zakharycheva A.P."/>
            <person name="Boueva O.V."/>
            <person name="Ariskina E.V."/>
            <person name="Hahnke R.L."/>
            <person name="Bunk B."/>
            <person name="Sproer C."/>
            <person name="Schumann P."/>
            <person name="Evtushenko L.I."/>
            <person name="Kublanov I.V."/>
        </authorList>
    </citation>
    <scope>NUCLEOTIDE SEQUENCE</scope>
    <source>
        <strain evidence="3">DSM 106523</strain>
    </source>
</reference>
<organism evidence="3 4">
    <name type="scientific">Natronosporangium hydrolyticum</name>
    <dbReference type="NCBI Taxonomy" id="2811111"/>
    <lineage>
        <taxon>Bacteria</taxon>
        <taxon>Bacillati</taxon>
        <taxon>Actinomycetota</taxon>
        <taxon>Actinomycetes</taxon>
        <taxon>Micromonosporales</taxon>
        <taxon>Micromonosporaceae</taxon>
        <taxon>Natronosporangium</taxon>
    </lineage>
</organism>
<dbReference type="Gene3D" id="3.40.50.1820">
    <property type="entry name" value="alpha/beta hydrolase"/>
    <property type="match status" value="1"/>
</dbReference>
<dbReference type="InterPro" id="IPR000073">
    <property type="entry name" value="AB_hydrolase_1"/>
</dbReference>
<dbReference type="KEGG" id="nhy:JQS43_22320"/>
<dbReference type="AlphaFoldDB" id="A0A895YK68"/>
<proteinExistence type="predicted"/>
<evidence type="ECO:0000313" key="4">
    <source>
        <dbReference type="Proteomes" id="UP000662857"/>
    </source>
</evidence>
<accession>A0A895YK68</accession>
<dbReference type="InterPro" id="IPR050266">
    <property type="entry name" value="AB_hydrolase_sf"/>
</dbReference>
<dbReference type="EMBL" id="CP070499">
    <property type="protein sequence ID" value="QSB14218.1"/>
    <property type="molecule type" value="Genomic_DNA"/>
</dbReference>